<evidence type="ECO:0000313" key="12">
    <source>
        <dbReference type="EMBL" id="PFH38740.1"/>
    </source>
</evidence>
<dbReference type="EMBL" id="NWUJ01000001">
    <property type="protein sequence ID" value="PFH38740.1"/>
    <property type="molecule type" value="Genomic_DNA"/>
</dbReference>
<dbReference type="InterPro" id="IPR024763">
    <property type="entry name" value="VPS11_C"/>
</dbReference>
<dbReference type="GO" id="GO:0030674">
    <property type="term" value="F:protein-macromolecule adaptor activity"/>
    <property type="evidence" value="ECO:0007669"/>
    <property type="project" value="TreeGrafter"/>
</dbReference>
<keyword evidence="6" id="KW-0653">Protein transport</keyword>
<evidence type="ECO:0000256" key="7">
    <source>
        <dbReference type="ARBA" id="ARBA00023136"/>
    </source>
</evidence>
<dbReference type="GO" id="GO:0005768">
    <property type="term" value="C:endosome"/>
    <property type="evidence" value="ECO:0007669"/>
    <property type="project" value="TreeGrafter"/>
</dbReference>
<comment type="caution">
    <text evidence="12">The sequence shown here is derived from an EMBL/GenBank/DDBJ whole genome shotgun (WGS) entry which is preliminary data.</text>
</comment>
<keyword evidence="7" id="KW-0472">Membrane</keyword>
<comment type="similarity">
    <text evidence="1">Belongs to the VPS11 family.</text>
</comment>
<dbReference type="Pfam" id="PF23356">
    <property type="entry name" value="TPR_PEP5_VPS11"/>
    <property type="match status" value="2"/>
</dbReference>
<feature type="region of interest" description="Disordered" evidence="10">
    <location>
        <begin position="19"/>
        <end position="58"/>
    </location>
</feature>
<evidence type="ECO:0000256" key="1">
    <source>
        <dbReference type="ARBA" id="ARBA00007070"/>
    </source>
</evidence>
<evidence type="ECO:0000256" key="2">
    <source>
        <dbReference type="ARBA" id="ARBA00022448"/>
    </source>
</evidence>
<evidence type="ECO:0000313" key="13">
    <source>
        <dbReference type="Proteomes" id="UP000224006"/>
    </source>
</evidence>
<dbReference type="GO" id="GO:0007033">
    <property type="term" value="P:vacuole organization"/>
    <property type="evidence" value="ECO:0007669"/>
    <property type="project" value="TreeGrafter"/>
</dbReference>
<evidence type="ECO:0000256" key="6">
    <source>
        <dbReference type="ARBA" id="ARBA00022927"/>
    </source>
</evidence>
<dbReference type="GO" id="GO:0006904">
    <property type="term" value="P:vesicle docking involved in exocytosis"/>
    <property type="evidence" value="ECO:0007669"/>
    <property type="project" value="TreeGrafter"/>
</dbReference>
<evidence type="ECO:0000256" key="9">
    <source>
        <dbReference type="PROSITE-ProRule" id="PRU01006"/>
    </source>
</evidence>
<comment type="subcellular location">
    <subcellularLocation>
        <location evidence="8">Endomembrane system</location>
        <topology evidence="8">Peripheral membrane protein</topology>
        <orientation evidence="8">Cytoplasmic side</orientation>
    </subcellularLocation>
</comment>
<dbReference type="InterPro" id="IPR057307">
    <property type="entry name" value="PEP5_VPS11_N"/>
</dbReference>
<dbReference type="PANTHER" id="PTHR23323:SF24">
    <property type="entry name" value="VACUOLAR PROTEIN SORTING-ASSOCIATED PROTEIN 11 HOMOLOG"/>
    <property type="match status" value="1"/>
</dbReference>
<dbReference type="VEuPathDB" id="ToxoDB:BESB_010820"/>
<evidence type="ECO:0000256" key="4">
    <source>
        <dbReference type="ARBA" id="ARBA00022771"/>
    </source>
</evidence>
<dbReference type="GO" id="GO:0030897">
    <property type="term" value="C:HOPS complex"/>
    <property type="evidence" value="ECO:0007669"/>
    <property type="project" value="TreeGrafter"/>
</dbReference>
<feature type="compositionally biased region" description="Low complexity" evidence="10">
    <location>
        <begin position="19"/>
        <end position="28"/>
    </location>
</feature>
<feature type="compositionally biased region" description="Low complexity" evidence="10">
    <location>
        <begin position="35"/>
        <end position="45"/>
    </location>
</feature>
<feature type="domain" description="RING-type" evidence="11">
    <location>
        <begin position="983"/>
        <end position="1046"/>
    </location>
</feature>
<dbReference type="PANTHER" id="PTHR23323">
    <property type="entry name" value="VACUOLAR PROTEIN SORTING-ASSOCIATED PROTEIN"/>
    <property type="match status" value="1"/>
</dbReference>
<dbReference type="AlphaFoldDB" id="A0A2A9MR13"/>
<keyword evidence="4" id="KW-0863">Zinc-finger</keyword>
<organism evidence="12 13">
    <name type="scientific">Besnoitia besnoiti</name>
    <name type="common">Apicomplexan protozoan</name>
    <dbReference type="NCBI Taxonomy" id="94643"/>
    <lineage>
        <taxon>Eukaryota</taxon>
        <taxon>Sar</taxon>
        <taxon>Alveolata</taxon>
        <taxon>Apicomplexa</taxon>
        <taxon>Conoidasida</taxon>
        <taxon>Coccidia</taxon>
        <taxon>Eucoccidiorida</taxon>
        <taxon>Eimeriorina</taxon>
        <taxon>Sarcocystidae</taxon>
        <taxon>Besnoitia</taxon>
    </lineage>
</organism>
<dbReference type="GO" id="GO:0008270">
    <property type="term" value="F:zinc ion binding"/>
    <property type="evidence" value="ECO:0007669"/>
    <property type="project" value="UniProtKB-KW"/>
</dbReference>
<dbReference type="Proteomes" id="UP000224006">
    <property type="component" value="Chromosome I"/>
</dbReference>
<feature type="region of interest" description="Disordered" evidence="10">
    <location>
        <begin position="1222"/>
        <end position="1255"/>
    </location>
</feature>
<feature type="repeat" description="CHCR" evidence="9">
    <location>
        <begin position="481"/>
        <end position="630"/>
    </location>
</feature>
<keyword evidence="13" id="KW-1185">Reference proteome</keyword>
<evidence type="ECO:0000256" key="5">
    <source>
        <dbReference type="ARBA" id="ARBA00022833"/>
    </source>
</evidence>
<keyword evidence="3" id="KW-0479">Metal-binding</keyword>
<dbReference type="Pfam" id="PF23341">
    <property type="entry name" value="PEP5_VPS11_N"/>
    <property type="match status" value="1"/>
</dbReference>
<dbReference type="Pfam" id="PF12451">
    <property type="entry name" value="VPS11_C"/>
    <property type="match status" value="1"/>
</dbReference>
<protein>
    <recommendedName>
        <fullName evidence="11">RING-type domain-containing protein</fullName>
    </recommendedName>
</protein>
<dbReference type="InterPro" id="IPR057308">
    <property type="entry name" value="CHCR_PEP5_VPS11"/>
</dbReference>
<reference evidence="12 13" key="1">
    <citation type="submission" date="2017-09" db="EMBL/GenBank/DDBJ databases">
        <title>Genome sequencing of Besnoitia besnoiti strain Bb-Ger1.</title>
        <authorList>
            <person name="Schares G."/>
            <person name="Venepally P."/>
            <person name="Lorenzi H.A."/>
        </authorList>
    </citation>
    <scope>NUCLEOTIDE SEQUENCE [LARGE SCALE GENOMIC DNA]</scope>
    <source>
        <strain evidence="12 13">Bb-Ger1</strain>
    </source>
</reference>
<feature type="region of interest" description="Disordered" evidence="10">
    <location>
        <begin position="1129"/>
        <end position="1153"/>
    </location>
</feature>
<keyword evidence="5" id="KW-0862">Zinc</keyword>
<dbReference type="InterPro" id="IPR000547">
    <property type="entry name" value="Clathrin_H-chain/VPS_repeat"/>
</dbReference>
<feature type="region of interest" description="Disordered" evidence="10">
    <location>
        <begin position="1186"/>
        <end position="1205"/>
    </location>
</feature>
<dbReference type="PROSITE" id="PS50236">
    <property type="entry name" value="CHCR"/>
    <property type="match status" value="1"/>
</dbReference>
<evidence type="ECO:0000256" key="3">
    <source>
        <dbReference type="ARBA" id="ARBA00022723"/>
    </source>
</evidence>
<feature type="region of interest" description="Disordered" evidence="10">
    <location>
        <begin position="761"/>
        <end position="799"/>
    </location>
</feature>
<dbReference type="OrthoDB" id="26184at2759"/>
<evidence type="ECO:0000256" key="10">
    <source>
        <dbReference type="SAM" id="MobiDB-lite"/>
    </source>
</evidence>
<dbReference type="GO" id="GO:0006886">
    <property type="term" value="P:intracellular protein transport"/>
    <property type="evidence" value="ECO:0007669"/>
    <property type="project" value="UniProtKB-UniRule"/>
</dbReference>
<gene>
    <name evidence="12" type="ORF">BESB_010820</name>
</gene>
<dbReference type="STRING" id="94643.A0A2A9MR13"/>
<evidence type="ECO:0000259" key="11">
    <source>
        <dbReference type="SMART" id="SM00184"/>
    </source>
</evidence>
<dbReference type="GO" id="GO:0048284">
    <property type="term" value="P:organelle fusion"/>
    <property type="evidence" value="ECO:0007669"/>
    <property type="project" value="TreeGrafter"/>
</dbReference>
<dbReference type="InterPro" id="IPR001841">
    <property type="entry name" value="Znf_RING"/>
</dbReference>
<sequence>MQQLRRLNFFDGLLVQRPPSSSLQSQPGGAPGFPSPSASAASQPPHLHGAAASPQTPDPFAVLPPGAVACVAGTEAQVWIGDERGRAFVFTDERFLYPIELSVFSLGFLSIHAAREANCVVCLGRDRHDAAAQAASPAAPQAAVQRAPGAEEGGVWKYKCFSCIQVDARGQPVLIREATLFTRMPEQILSCSDVNGAFSMLAGGTIAAGVCLFRGDLLREKTCRLRLIKESDLPVTAVRFLTPQHANVAEDDTERRSHLFVATAQGIYVYAVPAKGDPQMTYRDDMRGLPSPLLAARLTPNQVAIQQGEGIFCLDAYQGNLWALPTDGECIRLASHKNYLIAVSVPRPDESHAECSSVYGWDGVVFFLAQDCFLTVYRANPETRFIAFSCPLQEVTHIVSALGSLYIICRDANSGRNLLFELREKGFCDRLNILLRKRLFDWAADIVLQEGQPKSTLQEVYRVHADWLYEKRIFDKALRIYIKTIGALEPSYVIEKYLHCQRLWPLALYLLHLHRARLAAQEHTLLFFKCAAKLKDVNLFAAFLEDPTIRSDAILPAAVKECRANGYLKLASLIASRHGFHDDHVSILLTDYGNFDEAVAYLKHLDAPSACSLLLTHGYALLSRKPRETLDLLKNIIFNYQTSVDIFIPLFLDREPLLLYFLLSLLYGETYARAFLRTQRELAEDASCLRGATPAGAFSASPAEDFLSLSRIFDEPLAQKRDDQRADETLAPQLFGSASFATLLEILLRFYKRAREASRGSPRADSAADAAETQKREASVANGITPRGEGAAQRDRRERGAIQASQYAGAVMKVLKERSMADDELFTSTLLTCVYDFEEGLGCACEKQENFQLALSRVAEDEDVAALLIFCLANTSKDPTLWIQTLALLASRDNTETQIQQLLAHIETNRLLPPLAVLDVLEHGSRVRLGAVKGYLIHCLDKLSREFEISARHFQQDEAEVASMQAEIHRLRMTGKVFDSASCVACGGALDLSAVHFACSHAFHLVCLTSRDSDHAAPTNRDIAALARNAGMVSSHPDAGYSCPICTPQAEAKRLLLAQREADSRHADDFFKFLRGSADGFSFIASYFGKAMFPTLPANLTDPHHAPGSFQPPHSVSSSFSAARASLSSAKASRPGPFSPGMAPYEAMPGDRPLVARPAEAPRLIPSPPQAMQSETLAWVEESNEATTLSRRRTGPCGPVAQFGREGCGEETAPMRGDSVAARALQGKEDDAKREVVNIRGTDEGDVGRGDTVRR</sequence>
<dbReference type="GeneID" id="40306144"/>
<accession>A0A2A9MR13</accession>
<dbReference type="GO" id="GO:0007032">
    <property type="term" value="P:endosome organization"/>
    <property type="evidence" value="ECO:0007669"/>
    <property type="project" value="TreeGrafter"/>
</dbReference>
<name>A0A2A9MR13_BESBE</name>
<feature type="compositionally biased region" description="Basic and acidic residues" evidence="10">
    <location>
        <begin position="1226"/>
        <end position="1255"/>
    </location>
</feature>
<dbReference type="KEGG" id="bbes:BESB_010820"/>
<keyword evidence="2" id="KW-0813">Transport</keyword>
<dbReference type="RefSeq" id="XP_029222749.1">
    <property type="nucleotide sequence ID" value="XM_029359836.1"/>
</dbReference>
<evidence type="ECO:0000256" key="8">
    <source>
        <dbReference type="ARBA" id="ARBA00029433"/>
    </source>
</evidence>
<proteinExistence type="inferred from homology"/>
<dbReference type="SMART" id="SM00184">
    <property type="entry name" value="RING"/>
    <property type="match status" value="1"/>
</dbReference>